<comment type="caution">
    <text evidence="6">The sequence shown here is derived from an EMBL/GenBank/DDBJ whole genome shotgun (WGS) entry which is preliminary data.</text>
</comment>
<dbReference type="InterPro" id="IPR001298">
    <property type="entry name" value="Filamin/ABP280_rpt"/>
</dbReference>
<dbReference type="GO" id="GO:0030036">
    <property type="term" value="P:actin cytoskeleton organization"/>
    <property type="evidence" value="ECO:0007669"/>
    <property type="project" value="InterPro"/>
</dbReference>
<dbReference type="OrthoDB" id="18740at2759"/>
<dbReference type="InterPro" id="IPR001715">
    <property type="entry name" value="CH_dom"/>
</dbReference>
<dbReference type="SMART" id="SM00557">
    <property type="entry name" value="IG_FLMN"/>
    <property type="match status" value="2"/>
</dbReference>
<organism evidence="6 7">
    <name type="scientific">Stylophora pistillata</name>
    <name type="common">Smooth cauliflower coral</name>
    <dbReference type="NCBI Taxonomy" id="50429"/>
    <lineage>
        <taxon>Eukaryota</taxon>
        <taxon>Metazoa</taxon>
        <taxon>Cnidaria</taxon>
        <taxon>Anthozoa</taxon>
        <taxon>Hexacorallia</taxon>
        <taxon>Scleractinia</taxon>
        <taxon>Astrocoeniina</taxon>
        <taxon>Pocilloporidae</taxon>
        <taxon>Stylophora</taxon>
    </lineage>
</organism>
<dbReference type="Gene3D" id="1.10.418.10">
    <property type="entry name" value="Calponin-like domain"/>
    <property type="match status" value="1"/>
</dbReference>
<dbReference type="GO" id="GO:0051015">
    <property type="term" value="F:actin filament binding"/>
    <property type="evidence" value="ECO:0007669"/>
    <property type="project" value="InterPro"/>
</dbReference>
<evidence type="ECO:0000256" key="1">
    <source>
        <dbReference type="ARBA" id="ARBA00009238"/>
    </source>
</evidence>
<evidence type="ECO:0000259" key="5">
    <source>
        <dbReference type="PROSITE" id="PS50021"/>
    </source>
</evidence>
<feature type="repeat" description="Filamin" evidence="3">
    <location>
        <begin position="304"/>
        <end position="392"/>
    </location>
</feature>
<dbReference type="SMART" id="SM00033">
    <property type="entry name" value="CH"/>
    <property type="match status" value="1"/>
</dbReference>
<dbReference type="InterPro" id="IPR036872">
    <property type="entry name" value="CH_dom_sf"/>
</dbReference>
<dbReference type="InterPro" id="IPR013783">
    <property type="entry name" value="Ig-like_fold"/>
</dbReference>
<dbReference type="CDD" id="cd21184">
    <property type="entry name" value="CH_FLN-like_rpt2"/>
    <property type="match status" value="1"/>
</dbReference>
<comment type="similarity">
    <text evidence="1">Belongs to the filamin family.</text>
</comment>
<evidence type="ECO:0000313" key="6">
    <source>
        <dbReference type="EMBL" id="PFX28949.1"/>
    </source>
</evidence>
<dbReference type="SUPFAM" id="SSF52833">
    <property type="entry name" value="Thioredoxin-like"/>
    <property type="match status" value="1"/>
</dbReference>
<sequence>MFGQTQSSPREFILSWVHEKLPAHNVTNFDSDWQNGVLLCELVNATQPGLIPTKLYADKTNGEGNAKLGMQIAHDAFGIPQVISPFDLASSQVDELSLLTYLALFVKYEGLKKGTGKKASKGNPGNKDEEIAHACKAYGSGLRASELGKVAEFVVELNGANPTDITIAIECKPVKGAVHEDKPDLSVKPLNRNTYCVKYLPTRPGDYVISILHCGAHILRSPFYLTVPEQNGLSSLKTPLRNQRKDLVNGTSSNGHEVSSNKNHFPTSQNGSPSQSSDDEGKNYSLIPPFLTNGSTSPKIPLNTAEGPGLIAGEVGRIGRFRVLTDNATKGPLSVCISCPAVSIPVPYVKSVKKGEFTEHSVLYIPTEPGAYEVFIKWGDLSIKGSPFKVFINNVLENGVTMQPGGKDDLGGRGRIRVYYAAMSTNLKVRKDNELLEKFLKAKGISNRSDFDPWIALDVAMNKVERDKVFSRAGTRKTPMLFANDVFIGGYEDVLIMDKQGLFDKYLK</sequence>
<reference evidence="7" key="1">
    <citation type="journal article" date="2017" name="bioRxiv">
        <title>Comparative analysis of the genomes of Stylophora pistillata and Acropora digitifera provides evidence for extensive differences between species of corals.</title>
        <authorList>
            <person name="Voolstra C.R."/>
            <person name="Li Y."/>
            <person name="Liew Y.J."/>
            <person name="Baumgarten S."/>
            <person name="Zoccola D."/>
            <person name="Flot J.-F."/>
            <person name="Tambutte S."/>
            <person name="Allemand D."/>
            <person name="Aranda M."/>
        </authorList>
    </citation>
    <scope>NUCLEOTIDE SEQUENCE [LARGE SCALE GENOMIC DNA]</scope>
</reference>
<dbReference type="Proteomes" id="UP000225706">
    <property type="component" value="Unassembled WGS sequence"/>
</dbReference>
<dbReference type="SUPFAM" id="SSF81296">
    <property type="entry name" value="E set domains"/>
    <property type="match status" value="2"/>
</dbReference>
<dbReference type="AlphaFoldDB" id="A0A2B4SIK2"/>
<dbReference type="Pfam" id="PF00630">
    <property type="entry name" value="Filamin"/>
    <property type="match status" value="2"/>
</dbReference>
<dbReference type="STRING" id="50429.A0A2B4SIK2"/>
<dbReference type="InterPro" id="IPR017868">
    <property type="entry name" value="Filamin/ABP280_repeat-like"/>
</dbReference>
<keyword evidence="2" id="KW-0677">Repeat</keyword>
<keyword evidence="7" id="KW-1185">Reference proteome</keyword>
<dbReference type="EMBL" id="LSMT01000074">
    <property type="protein sequence ID" value="PFX28949.1"/>
    <property type="molecule type" value="Genomic_DNA"/>
</dbReference>
<dbReference type="Gene3D" id="2.60.40.10">
    <property type="entry name" value="Immunoglobulins"/>
    <property type="match status" value="2"/>
</dbReference>
<evidence type="ECO:0000256" key="2">
    <source>
        <dbReference type="ARBA" id="ARBA00022737"/>
    </source>
</evidence>
<dbReference type="SUPFAM" id="SSF47576">
    <property type="entry name" value="Calponin-homology domain, CH-domain"/>
    <property type="match status" value="1"/>
</dbReference>
<name>A0A2B4SIK2_STYPI</name>
<proteinExistence type="inferred from homology"/>
<dbReference type="Pfam" id="PF00307">
    <property type="entry name" value="CH"/>
    <property type="match status" value="1"/>
</dbReference>
<accession>A0A2B4SIK2</accession>
<dbReference type="PANTHER" id="PTHR38537">
    <property type="entry name" value="JITTERBUG, ISOFORM N"/>
    <property type="match status" value="1"/>
</dbReference>
<gene>
    <name evidence="6" type="primary">Flna</name>
    <name evidence="6" type="ORF">AWC38_SpisGene6326</name>
</gene>
<dbReference type="PROSITE" id="PS50021">
    <property type="entry name" value="CH"/>
    <property type="match status" value="1"/>
</dbReference>
<dbReference type="InterPro" id="IPR044801">
    <property type="entry name" value="Filamin"/>
</dbReference>
<evidence type="ECO:0000313" key="7">
    <source>
        <dbReference type="Proteomes" id="UP000225706"/>
    </source>
</evidence>
<dbReference type="PROSITE" id="PS51354">
    <property type="entry name" value="GLUTAREDOXIN_2"/>
    <property type="match status" value="1"/>
</dbReference>
<dbReference type="InterPro" id="IPR014756">
    <property type="entry name" value="Ig_E-set"/>
</dbReference>
<dbReference type="PANTHER" id="PTHR38537:SF8">
    <property type="entry name" value="FILAMIN-A"/>
    <property type="match status" value="1"/>
</dbReference>
<feature type="compositionally biased region" description="Polar residues" evidence="4">
    <location>
        <begin position="249"/>
        <end position="276"/>
    </location>
</feature>
<feature type="repeat" description="Filamin" evidence="3">
    <location>
        <begin position="127"/>
        <end position="227"/>
    </location>
</feature>
<dbReference type="PROSITE" id="PS50194">
    <property type="entry name" value="FILAMIN_REPEAT"/>
    <property type="match status" value="2"/>
</dbReference>
<dbReference type="InterPro" id="IPR036249">
    <property type="entry name" value="Thioredoxin-like_sf"/>
</dbReference>
<feature type="region of interest" description="Disordered" evidence="4">
    <location>
        <begin position="234"/>
        <end position="288"/>
    </location>
</feature>
<feature type="domain" description="Calponin-homology (CH)" evidence="5">
    <location>
        <begin position="7"/>
        <end position="110"/>
    </location>
</feature>
<protein>
    <submittedName>
        <fullName evidence="6">Filamin-A</fullName>
    </submittedName>
</protein>
<dbReference type="Gene3D" id="3.40.30.10">
    <property type="entry name" value="Glutaredoxin"/>
    <property type="match status" value="1"/>
</dbReference>
<evidence type="ECO:0000256" key="3">
    <source>
        <dbReference type="PROSITE-ProRule" id="PRU00087"/>
    </source>
</evidence>
<evidence type="ECO:0000256" key="4">
    <source>
        <dbReference type="SAM" id="MobiDB-lite"/>
    </source>
</evidence>